<comment type="subcellular location">
    <subcellularLocation>
        <location evidence="1">Membrane</location>
        <topology evidence="1">Single-pass membrane protein</topology>
    </subcellularLocation>
</comment>
<protein>
    <submittedName>
        <fullName evidence="9">SCO-spondin</fullName>
    </submittedName>
</protein>
<dbReference type="Proteomes" id="UP000031668">
    <property type="component" value="Unassembled WGS sequence"/>
</dbReference>
<dbReference type="CDD" id="cd00112">
    <property type="entry name" value="LDLa"/>
    <property type="match status" value="2"/>
</dbReference>
<evidence type="ECO:0000256" key="1">
    <source>
        <dbReference type="ARBA" id="ARBA00004167"/>
    </source>
</evidence>
<dbReference type="OrthoDB" id="5987602at2759"/>
<evidence type="ECO:0000256" key="3">
    <source>
        <dbReference type="ARBA" id="ARBA00022737"/>
    </source>
</evidence>
<dbReference type="SMART" id="SM00192">
    <property type="entry name" value="LDLa"/>
    <property type="match status" value="2"/>
</dbReference>
<accession>A0A0C2IKZ0</accession>
<gene>
    <name evidence="9" type="ORF">RF11_08745</name>
</gene>
<dbReference type="PROSITE" id="PS50068">
    <property type="entry name" value="LDLRA_2"/>
    <property type="match status" value="2"/>
</dbReference>
<reference evidence="9 10" key="1">
    <citation type="journal article" date="2014" name="Genome Biol. Evol.">
        <title>The genome of the myxosporean Thelohanellus kitauei shows adaptations to nutrient acquisition within its fish host.</title>
        <authorList>
            <person name="Yang Y."/>
            <person name="Xiong J."/>
            <person name="Zhou Z."/>
            <person name="Huo F."/>
            <person name="Miao W."/>
            <person name="Ran C."/>
            <person name="Liu Y."/>
            <person name="Zhang J."/>
            <person name="Feng J."/>
            <person name="Wang M."/>
            <person name="Wang M."/>
            <person name="Wang L."/>
            <person name="Yao B."/>
        </authorList>
    </citation>
    <scope>NUCLEOTIDE SEQUENCE [LARGE SCALE GENOMIC DNA]</scope>
    <source>
        <strain evidence="9">Wuqing</strain>
    </source>
</reference>
<keyword evidence="10" id="KW-1185">Reference proteome</keyword>
<keyword evidence="3" id="KW-0677">Repeat</keyword>
<dbReference type="GO" id="GO:0005886">
    <property type="term" value="C:plasma membrane"/>
    <property type="evidence" value="ECO:0007669"/>
    <property type="project" value="TreeGrafter"/>
</dbReference>
<keyword evidence="4 8" id="KW-1133">Transmembrane helix</keyword>
<keyword evidence="2 8" id="KW-0812">Transmembrane</keyword>
<evidence type="ECO:0000256" key="7">
    <source>
        <dbReference type="PROSITE-ProRule" id="PRU00124"/>
    </source>
</evidence>
<feature type="disulfide bond" evidence="7">
    <location>
        <begin position="29"/>
        <end position="44"/>
    </location>
</feature>
<evidence type="ECO:0000256" key="4">
    <source>
        <dbReference type="ARBA" id="ARBA00022989"/>
    </source>
</evidence>
<evidence type="ECO:0000313" key="10">
    <source>
        <dbReference type="Proteomes" id="UP000031668"/>
    </source>
</evidence>
<dbReference type="SUPFAM" id="SSF57424">
    <property type="entry name" value="LDL receptor-like module"/>
    <property type="match status" value="2"/>
</dbReference>
<dbReference type="InterPro" id="IPR050685">
    <property type="entry name" value="LDLR"/>
</dbReference>
<dbReference type="AlphaFoldDB" id="A0A0C2IKZ0"/>
<proteinExistence type="predicted"/>
<evidence type="ECO:0000313" key="9">
    <source>
        <dbReference type="EMBL" id="KII66084.1"/>
    </source>
</evidence>
<dbReference type="GO" id="GO:0016192">
    <property type="term" value="P:vesicle-mediated transport"/>
    <property type="evidence" value="ECO:0007669"/>
    <property type="project" value="UniProtKB-ARBA"/>
</dbReference>
<dbReference type="PRINTS" id="PR00261">
    <property type="entry name" value="LDLRECEPTOR"/>
</dbReference>
<evidence type="ECO:0000256" key="6">
    <source>
        <dbReference type="ARBA" id="ARBA00023157"/>
    </source>
</evidence>
<dbReference type="EMBL" id="JWZT01003614">
    <property type="protein sequence ID" value="KII66084.1"/>
    <property type="molecule type" value="Genomic_DNA"/>
</dbReference>
<name>A0A0C2IKZ0_THEKT</name>
<evidence type="ECO:0000256" key="2">
    <source>
        <dbReference type="ARBA" id="ARBA00022692"/>
    </source>
</evidence>
<sequence length="289" mass="32537">MTGYELACPQNKDLICSDQQSCYNPTEICDGFNDCQDGSDEKNCSGTVKCMGEEFFTCDNNVRKICMSHVCDKIEDCNDGSDEILDCDDSQSIRQIGIYIMSNGLVKFSWNSANSSTEYNVSVELAHTEIVRSTTTNTTEIDIDGHVECGRYLVKVKSRKKLIKYKHYTYINMGTHYAPRDLIFESSVQKLHKAKFDTSSLQKSFDVSSIRLLTQVATCLKAVLNISCTPFSGDFLFIEKKMDYTKQIVIGILVGAIMGVFLITICLARSYLSKTRAHIGIFKRKKLLL</sequence>
<dbReference type="InterPro" id="IPR036055">
    <property type="entry name" value="LDL_receptor-like_sf"/>
</dbReference>
<dbReference type="PANTHER" id="PTHR24270">
    <property type="entry name" value="LOW-DENSITY LIPOPROTEIN RECEPTOR-RELATED"/>
    <property type="match status" value="1"/>
</dbReference>
<comment type="caution">
    <text evidence="9">The sequence shown here is derived from an EMBL/GenBank/DDBJ whole genome shotgun (WGS) entry which is preliminary data.</text>
</comment>
<evidence type="ECO:0000256" key="5">
    <source>
        <dbReference type="ARBA" id="ARBA00023136"/>
    </source>
</evidence>
<comment type="caution">
    <text evidence="7">Lacks conserved residue(s) required for the propagation of feature annotation.</text>
</comment>
<keyword evidence="6 7" id="KW-1015">Disulfide bond</keyword>
<dbReference type="InterPro" id="IPR002172">
    <property type="entry name" value="LDrepeatLR_classA_rpt"/>
</dbReference>
<feature type="transmembrane region" description="Helical" evidence="8">
    <location>
        <begin position="248"/>
        <end position="268"/>
    </location>
</feature>
<keyword evidence="5 8" id="KW-0472">Membrane</keyword>
<evidence type="ECO:0000256" key="8">
    <source>
        <dbReference type="SAM" id="Phobius"/>
    </source>
</evidence>
<dbReference type="Gene3D" id="4.10.400.10">
    <property type="entry name" value="Low-density Lipoprotein Receptor"/>
    <property type="match status" value="2"/>
</dbReference>
<organism evidence="9 10">
    <name type="scientific">Thelohanellus kitauei</name>
    <name type="common">Myxosporean</name>
    <dbReference type="NCBI Taxonomy" id="669202"/>
    <lineage>
        <taxon>Eukaryota</taxon>
        <taxon>Metazoa</taxon>
        <taxon>Cnidaria</taxon>
        <taxon>Myxozoa</taxon>
        <taxon>Myxosporea</taxon>
        <taxon>Bivalvulida</taxon>
        <taxon>Platysporina</taxon>
        <taxon>Myxobolidae</taxon>
        <taxon>Thelohanellus</taxon>
    </lineage>
</organism>